<dbReference type="Proteomes" id="UP000000763">
    <property type="component" value="Chromosome 7"/>
</dbReference>
<evidence type="ECO:0000256" key="1">
    <source>
        <dbReference type="SAM" id="MobiDB-lite"/>
    </source>
</evidence>
<feature type="region of interest" description="Disordered" evidence="1">
    <location>
        <begin position="1"/>
        <end position="35"/>
    </location>
</feature>
<dbReference type="EMBL" id="AP004664">
    <property type="protein sequence ID" value="BAC83605.1"/>
    <property type="molecule type" value="Genomic_DNA"/>
</dbReference>
<protein>
    <submittedName>
        <fullName evidence="2">Uncharacterized protein</fullName>
    </submittedName>
</protein>
<organism evidence="2 3">
    <name type="scientific">Oryza sativa subsp. japonica</name>
    <name type="common">Rice</name>
    <dbReference type="NCBI Taxonomy" id="39947"/>
    <lineage>
        <taxon>Eukaryota</taxon>
        <taxon>Viridiplantae</taxon>
        <taxon>Streptophyta</taxon>
        <taxon>Embryophyta</taxon>
        <taxon>Tracheophyta</taxon>
        <taxon>Spermatophyta</taxon>
        <taxon>Magnoliopsida</taxon>
        <taxon>Liliopsida</taxon>
        <taxon>Poales</taxon>
        <taxon>Poaceae</taxon>
        <taxon>BOP clade</taxon>
        <taxon>Oryzoideae</taxon>
        <taxon>Oryzeae</taxon>
        <taxon>Oryzinae</taxon>
        <taxon>Oryza</taxon>
        <taxon>Oryza sativa</taxon>
    </lineage>
</organism>
<reference evidence="3" key="2">
    <citation type="journal article" date="2008" name="Nucleic Acids Res.">
        <title>The rice annotation project database (RAP-DB): 2008 update.</title>
        <authorList>
            <consortium name="The rice annotation project (RAP)"/>
        </authorList>
    </citation>
    <scope>GENOME REANNOTATION</scope>
    <source>
        <strain evidence="3">cv. Nipponbare</strain>
    </source>
</reference>
<proteinExistence type="predicted"/>
<dbReference type="AlphaFoldDB" id="Q7EZJ4"/>
<feature type="compositionally biased region" description="Gly residues" evidence="1">
    <location>
        <begin position="14"/>
        <end position="30"/>
    </location>
</feature>
<sequence length="55" mass="5315">MVQADAKGLPWVSWGGGGRSPAAAGGGEGGCAPSTGTAELRRADVLAGVVAVHVR</sequence>
<accession>Q7EZJ4</accession>
<evidence type="ECO:0000313" key="2">
    <source>
        <dbReference type="EMBL" id="BAC83605.1"/>
    </source>
</evidence>
<name>Q7EZJ4_ORYSJ</name>
<gene>
    <name evidence="2" type="primary">P0428D12.112</name>
</gene>
<reference evidence="3" key="1">
    <citation type="journal article" date="2005" name="Nature">
        <title>The map-based sequence of the rice genome.</title>
        <authorList>
            <consortium name="International rice genome sequencing project (IRGSP)"/>
            <person name="Matsumoto T."/>
            <person name="Wu J."/>
            <person name="Kanamori H."/>
            <person name="Katayose Y."/>
            <person name="Fujisawa M."/>
            <person name="Namiki N."/>
            <person name="Mizuno H."/>
            <person name="Yamamoto K."/>
            <person name="Antonio B.A."/>
            <person name="Baba T."/>
            <person name="Sakata K."/>
            <person name="Nagamura Y."/>
            <person name="Aoki H."/>
            <person name="Arikawa K."/>
            <person name="Arita K."/>
            <person name="Bito T."/>
            <person name="Chiden Y."/>
            <person name="Fujitsuka N."/>
            <person name="Fukunaka R."/>
            <person name="Hamada M."/>
            <person name="Harada C."/>
            <person name="Hayashi A."/>
            <person name="Hijishita S."/>
            <person name="Honda M."/>
            <person name="Hosokawa S."/>
            <person name="Ichikawa Y."/>
            <person name="Idonuma A."/>
            <person name="Iijima M."/>
            <person name="Ikeda M."/>
            <person name="Ikeno M."/>
            <person name="Ito K."/>
            <person name="Ito S."/>
            <person name="Ito T."/>
            <person name="Ito Y."/>
            <person name="Ito Y."/>
            <person name="Iwabuchi A."/>
            <person name="Kamiya K."/>
            <person name="Karasawa W."/>
            <person name="Kurita K."/>
            <person name="Katagiri S."/>
            <person name="Kikuta A."/>
            <person name="Kobayashi H."/>
            <person name="Kobayashi N."/>
            <person name="Machita K."/>
            <person name="Maehara T."/>
            <person name="Masukawa M."/>
            <person name="Mizubayashi T."/>
            <person name="Mukai Y."/>
            <person name="Nagasaki H."/>
            <person name="Nagata Y."/>
            <person name="Naito S."/>
            <person name="Nakashima M."/>
            <person name="Nakama Y."/>
            <person name="Nakamichi Y."/>
            <person name="Nakamura M."/>
            <person name="Meguro A."/>
            <person name="Negishi M."/>
            <person name="Ohta I."/>
            <person name="Ohta T."/>
            <person name="Okamoto M."/>
            <person name="Ono N."/>
            <person name="Saji S."/>
            <person name="Sakaguchi M."/>
            <person name="Sakai K."/>
            <person name="Shibata M."/>
            <person name="Shimokawa T."/>
            <person name="Song J."/>
            <person name="Takazaki Y."/>
            <person name="Terasawa K."/>
            <person name="Tsugane M."/>
            <person name="Tsuji K."/>
            <person name="Ueda S."/>
            <person name="Waki K."/>
            <person name="Yamagata H."/>
            <person name="Yamamoto M."/>
            <person name="Yamamoto S."/>
            <person name="Yamane H."/>
            <person name="Yoshiki S."/>
            <person name="Yoshihara R."/>
            <person name="Yukawa K."/>
            <person name="Zhong H."/>
            <person name="Yano M."/>
            <person name="Yuan Q."/>
            <person name="Ouyang S."/>
            <person name="Liu J."/>
            <person name="Jones K.M."/>
            <person name="Gansberger K."/>
            <person name="Moffat K."/>
            <person name="Hill J."/>
            <person name="Bera J."/>
            <person name="Fadrosh D."/>
            <person name="Jin S."/>
            <person name="Johri S."/>
            <person name="Kim M."/>
            <person name="Overton L."/>
            <person name="Reardon M."/>
            <person name="Tsitrin T."/>
            <person name="Vuong H."/>
            <person name="Weaver B."/>
            <person name="Ciecko A."/>
            <person name="Tallon L."/>
            <person name="Jackson J."/>
            <person name="Pai G."/>
            <person name="Aken S.V."/>
            <person name="Utterback T."/>
            <person name="Reidmuller S."/>
            <person name="Feldblyum T."/>
            <person name="Hsiao J."/>
            <person name="Zismann V."/>
            <person name="Iobst S."/>
            <person name="de Vazeille A.R."/>
            <person name="Buell C.R."/>
            <person name="Ying K."/>
            <person name="Li Y."/>
            <person name="Lu T."/>
            <person name="Huang Y."/>
            <person name="Zhao Q."/>
            <person name="Feng Q."/>
            <person name="Zhang L."/>
            <person name="Zhu J."/>
            <person name="Weng Q."/>
            <person name="Mu J."/>
            <person name="Lu Y."/>
            <person name="Fan D."/>
            <person name="Liu Y."/>
            <person name="Guan J."/>
            <person name="Zhang Y."/>
            <person name="Yu S."/>
            <person name="Liu X."/>
            <person name="Zhang Y."/>
            <person name="Hong G."/>
            <person name="Han B."/>
            <person name="Choisne N."/>
            <person name="Demange N."/>
            <person name="Orjeda G."/>
            <person name="Samain S."/>
            <person name="Cattolico L."/>
            <person name="Pelletier E."/>
            <person name="Couloux A."/>
            <person name="Segurens B."/>
            <person name="Wincker P."/>
            <person name="D'Hont A."/>
            <person name="Scarpelli C."/>
            <person name="Weissenbach J."/>
            <person name="Salanoubat M."/>
            <person name="Quetier F."/>
            <person name="Yu Y."/>
            <person name="Kim H.R."/>
            <person name="Rambo T."/>
            <person name="Currie J."/>
            <person name="Collura K."/>
            <person name="Luo M."/>
            <person name="Yang T."/>
            <person name="Ammiraju J.S.S."/>
            <person name="Engler F."/>
            <person name="Soderlund C."/>
            <person name="Wing R.A."/>
            <person name="Palmer L.E."/>
            <person name="de la Bastide M."/>
            <person name="Spiegel L."/>
            <person name="Nascimento L."/>
            <person name="Zutavern T."/>
            <person name="O'Shaughnessy A."/>
            <person name="Dike S."/>
            <person name="Dedhia N."/>
            <person name="Preston R."/>
            <person name="Balija V."/>
            <person name="McCombie W.R."/>
            <person name="Chow T."/>
            <person name="Chen H."/>
            <person name="Chung M."/>
            <person name="Chen C."/>
            <person name="Shaw J."/>
            <person name="Wu H."/>
            <person name="Hsiao K."/>
            <person name="Chao Y."/>
            <person name="Chu M."/>
            <person name="Cheng C."/>
            <person name="Hour A."/>
            <person name="Lee P."/>
            <person name="Lin S."/>
            <person name="Lin Y."/>
            <person name="Liou J."/>
            <person name="Liu S."/>
            <person name="Hsing Y."/>
            <person name="Raghuvanshi S."/>
            <person name="Mohanty A."/>
            <person name="Bharti A.K."/>
            <person name="Gaur A."/>
            <person name="Gupta V."/>
            <person name="Kumar D."/>
            <person name="Ravi V."/>
            <person name="Vij S."/>
            <person name="Kapur A."/>
            <person name="Khurana P."/>
            <person name="Khurana P."/>
            <person name="Khurana J.P."/>
            <person name="Tyagi A.K."/>
            <person name="Gaikwad K."/>
            <person name="Singh A."/>
            <person name="Dalal V."/>
            <person name="Srivastava S."/>
            <person name="Dixit A."/>
            <person name="Pal A.K."/>
            <person name="Ghazi I.A."/>
            <person name="Yadav M."/>
            <person name="Pandit A."/>
            <person name="Bhargava A."/>
            <person name="Sureshbabu K."/>
            <person name="Batra K."/>
            <person name="Sharma T.R."/>
            <person name="Mohapatra T."/>
            <person name="Singh N.K."/>
            <person name="Messing J."/>
            <person name="Nelson A.B."/>
            <person name="Fuks G."/>
            <person name="Kavchok S."/>
            <person name="Keizer G."/>
            <person name="Linton E."/>
            <person name="Llaca V."/>
            <person name="Song R."/>
            <person name="Tanyolac B."/>
            <person name="Young S."/>
            <person name="Ho-Il K."/>
            <person name="Hahn J.H."/>
            <person name="Sangsakoo G."/>
            <person name="Vanavichit A."/>
            <person name="de Mattos Luiz.A.T."/>
            <person name="Zimmer P.D."/>
            <person name="Malone G."/>
            <person name="Dellagostin O."/>
            <person name="de Oliveira A.C."/>
            <person name="Bevan M."/>
            <person name="Bancroft I."/>
            <person name="Minx P."/>
            <person name="Cordum H."/>
            <person name="Wilson R."/>
            <person name="Cheng Z."/>
            <person name="Jin W."/>
            <person name="Jiang J."/>
            <person name="Leong S.A."/>
            <person name="Iwama H."/>
            <person name="Gojobori T."/>
            <person name="Itoh T."/>
            <person name="Niimura Y."/>
            <person name="Fujii Y."/>
            <person name="Habara T."/>
            <person name="Sakai H."/>
            <person name="Sato Y."/>
            <person name="Wilson G."/>
            <person name="Kumar K."/>
            <person name="McCouch S."/>
            <person name="Juretic N."/>
            <person name="Hoen D."/>
            <person name="Wright S."/>
            <person name="Bruskiewich R."/>
            <person name="Bureau T."/>
            <person name="Miyao A."/>
            <person name="Hirochika H."/>
            <person name="Nishikawa T."/>
            <person name="Kadowaki K."/>
            <person name="Sugiura M."/>
            <person name="Burr B."/>
            <person name="Sasaki T."/>
        </authorList>
    </citation>
    <scope>NUCLEOTIDE SEQUENCE [LARGE SCALE GENOMIC DNA]</scope>
    <source>
        <strain evidence="3">cv. Nipponbare</strain>
    </source>
</reference>
<evidence type="ECO:0000313" key="3">
    <source>
        <dbReference type="Proteomes" id="UP000000763"/>
    </source>
</evidence>